<dbReference type="Proteomes" id="UP000290288">
    <property type="component" value="Unassembled WGS sequence"/>
</dbReference>
<proteinExistence type="predicted"/>
<feature type="chain" id="PRO_5020651956" evidence="1">
    <location>
        <begin position="21"/>
        <end position="161"/>
    </location>
</feature>
<keyword evidence="3" id="KW-1185">Reference proteome</keyword>
<evidence type="ECO:0000256" key="1">
    <source>
        <dbReference type="SAM" id="SignalP"/>
    </source>
</evidence>
<organism evidence="2 3">
    <name type="scientific">Candolleomyces aberdarensis</name>
    <dbReference type="NCBI Taxonomy" id="2316362"/>
    <lineage>
        <taxon>Eukaryota</taxon>
        <taxon>Fungi</taxon>
        <taxon>Dikarya</taxon>
        <taxon>Basidiomycota</taxon>
        <taxon>Agaricomycotina</taxon>
        <taxon>Agaricomycetes</taxon>
        <taxon>Agaricomycetidae</taxon>
        <taxon>Agaricales</taxon>
        <taxon>Agaricineae</taxon>
        <taxon>Psathyrellaceae</taxon>
        <taxon>Candolleomyces</taxon>
    </lineage>
</organism>
<dbReference type="AlphaFoldDB" id="A0A4V1Q3S0"/>
<reference evidence="2 3" key="1">
    <citation type="submission" date="2019-01" db="EMBL/GenBank/DDBJ databases">
        <title>Draft genome sequence of Psathyrella aberdarensis IHI B618.</title>
        <authorList>
            <person name="Buettner E."/>
            <person name="Kellner H."/>
        </authorList>
    </citation>
    <scope>NUCLEOTIDE SEQUENCE [LARGE SCALE GENOMIC DNA]</scope>
    <source>
        <strain evidence="2 3">IHI B618</strain>
    </source>
</reference>
<evidence type="ECO:0000313" key="2">
    <source>
        <dbReference type="EMBL" id="RXW19558.1"/>
    </source>
</evidence>
<dbReference type="OrthoDB" id="10378711at2759"/>
<gene>
    <name evidence="2" type="ORF">EST38_g6285</name>
</gene>
<sequence>MVKFAAPVFVAALLAASAAASTVADINDFESRDVAEYDEFTARDLELLSFAEELLSRDYEDLDMREFQEQVEELIARDPKFSFKKLLGKAFGFAKKIFFRREVEEAGDVAAREVDVDELEAREFEEYDARDLQDLEEMFERDLDFDSELLERDYAEFDDLD</sequence>
<dbReference type="EMBL" id="SDEE01000195">
    <property type="protein sequence ID" value="RXW19558.1"/>
    <property type="molecule type" value="Genomic_DNA"/>
</dbReference>
<comment type="caution">
    <text evidence="2">The sequence shown here is derived from an EMBL/GenBank/DDBJ whole genome shotgun (WGS) entry which is preliminary data.</text>
</comment>
<feature type="signal peptide" evidence="1">
    <location>
        <begin position="1"/>
        <end position="20"/>
    </location>
</feature>
<evidence type="ECO:0000313" key="3">
    <source>
        <dbReference type="Proteomes" id="UP000290288"/>
    </source>
</evidence>
<name>A0A4V1Q3S0_9AGAR</name>
<accession>A0A4V1Q3S0</accession>
<keyword evidence="1" id="KW-0732">Signal</keyword>
<protein>
    <submittedName>
        <fullName evidence="2">Uncharacterized protein</fullName>
    </submittedName>
</protein>